<reference evidence="5" key="1">
    <citation type="submission" date="2023-03" db="EMBL/GenBank/DDBJ databases">
        <title>Massive genome expansion in bonnet fungi (Mycena s.s.) driven by repeated elements and novel gene families across ecological guilds.</title>
        <authorList>
            <consortium name="Lawrence Berkeley National Laboratory"/>
            <person name="Harder C.B."/>
            <person name="Miyauchi S."/>
            <person name="Viragh M."/>
            <person name="Kuo A."/>
            <person name="Thoen E."/>
            <person name="Andreopoulos B."/>
            <person name="Lu D."/>
            <person name="Skrede I."/>
            <person name="Drula E."/>
            <person name="Henrissat B."/>
            <person name="Morin E."/>
            <person name="Kohler A."/>
            <person name="Barry K."/>
            <person name="LaButti K."/>
            <person name="Morin E."/>
            <person name="Salamov A."/>
            <person name="Lipzen A."/>
            <person name="Mereny Z."/>
            <person name="Hegedus B."/>
            <person name="Baldrian P."/>
            <person name="Stursova M."/>
            <person name="Weitz H."/>
            <person name="Taylor A."/>
            <person name="Grigoriev I.V."/>
            <person name="Nagy L.G."/>
            <person name="Martin F."/>
            <person name="Kauserud H."/>
        </authorList>
    </citation>
    <scope>NUCLEOTIDE SEQUENCE</scope>
    <source>
        <strain evidence="5">CBHHK002</strain>
    </source>
</reference>
<feature type="binding site" evidence="4">
    <location>
        <begin position="195"/>
        <end position="199"/>
    </location>
    <ligand>
        <name>ATP</name>
        <dbReference type="ChEBI" id="CHEBI:30616"/>
    </ligand>
</feature>
<dbReference type="GO" id="GO:0004382">
    <property type="term" value="F:GDP phosphatase activity"/>
    <property type="evidence" value="ECO:0007669"/>
    <property type="project" value="TreeGrafter"/>
</dbReference>
<keyword evidence="2" id="KW-0378">Hydrolase</keyword>
<dbReference type="PANTHER" id="PTHR11782">
    <property type="entry name" value="ADENOSINE/GUANOSINE DIPHOSPHATASE"/>
    <property type="match status" value="1"/>
</dbReference>
<evidence type="ECO:0000256" key="2">
    <source>
        <dbReference type="ARBA" id="ARBA00022801"/>
    </source>
</evidence>
<evidence type="ECO:0000313" key="6">
    <source>
        <dbReference type="Proteomes" id="UP001218218"/>
    </source>
</evidence>
<dbReference type="GO" id="GO:0005794">
    <property type="term" value="C:Golgi apparatus"/>
    <property type="evidence" value="ECO:0007669"/>
    <property type="project" value="TreeGrafter"/>
</dbReference>
<dbReference type="Proteomes" id="UP001218218">
    <property type="component" value="Unassembled WGS sequence"/>
</dbReference>
<gene>
    <name evidence="5" type="ORF">DFH08DRAFT_819310</name>
</gene>
<accession>A0AAD7EF92</accession>
<keyword evidence="4" id="KW-0067">ATP-binding</keyword>
<dbReference type="GO" id="GO:0016020">
    <property type="term" value="C:membrane"/>
    <property type="evidence" value="ECO:0007669"/>
    <property type="project" value="TreeGrafter"/>
</dbReference>
<dbReference type="InterPro" id="IPR000407">
    <property type="entry name" value="GDA1_CD39_NTPase"/>
</dbReference>
<organism evidence="5 6">
    <name type="scientific">Mycena albidolilacea</name>
    <dbReference type="NCBI Taxonomy" id="1033008"/>
    <lineage>
        <taxon>Eukaryota</taxon>
        <taxon>Fungi</taxon>
        <taxon>Dikarya</taxon>
        <taxon>Basidiomycota</taxon>
        <taxon>Agaricomycotina</taxon>
        <taxon>Agaricomycetes</taxon>
        <taxon>Agaricomycetidae</taxon>
        <taxon>Agaricales</taxon>
        <taxon>Marasmiineae</taxon>
        <taxon>Mycenaceae</taxon>
        <taxon>Mycena</taxon>
    </lineage>
</organism>
<evidence type="ECO:0000256" key="4">
    <source>
        <dbReference type="PIRSR" id="PIRSR600407-2"/>
    </source>
</evidence>
<dbReference type="PANTHER" id="PTHR11782:SF121">
    <property type="entry name" value="NUCLEOSIDE-DIPHOSPHATASE MIG-23"/>
    <property type="match status" value="1"/>
</dbReference>
<proteinExistence type="inferred from homology"/>
<keyword evidence="4" id="KW-0547">Nucleotide-binding</keyword>
<feature type="active site" description="Proton acceptor" evidence="3">
    <location>
        <position position="162"/>
    </location>
</feature>
<evidence type="ECO:0000256" key="3">
    <source>
        <dbReference type="PIRSR" id="PIRSR600407-1"/>
    </source>
</evidence>
<keyword evidence="6" id="KW-1185">Reference proteome</keyword>
<dbReference type="GO" id="GO:0046036">
    <property type="term" value="P:CTP metabolic process"/>
    <property type="evidence" value="ECO:0007669"/>
    <property type="project" value="TreeGrafter"/>
</dbReference>
<dbReference type="Gene3D" id="3.30.420.40">
    <property type="match status" value="1"/>
</dbReference>
<dbReference type="GO" id="GO:0006256">
    <property type="term" value="P:UDP catabolic process"/>
    <property type="evidence" value="ECO:0007669"/>
    <property type="project" value="TreeGrafter"/>
</dbReference>
<comment type="caution">
    <text evidence="5">The sequence shown here is derived from an EMBL/GenBank/DDBJ whole genome shotgun (WGS) entry which is preliminary data.</text>
</comment>
<dbReference type="Gene3D" id="3.30.420.150">
    <property type="entry name" value="Exopolyphosphatase. Domain 2"/>
    <property type="match status" value="1"/>
</dbReference>
<evidence type="ECO:0000256" key="1">
    <source>
        <dbReference type="ARBA" id="ARBA00009283"/>
    </source>
</evidence>
<dbReference type="GO" id="GO:0005524">
    <property type="term" value="F:ATP binding"/>
    <property type="evidence" value="ECO:0007669"/>
    <property type="project" value="UniProtKB-KW"/>
</dbReference>
<name>A0AAD7EF92_9AGAR</name>
<dbReference type="Pfam" id="PF01150">
    <property type="entry name" value="GDA1_CD39"/>
    <property type="match status" value="1"/>
</dbReference>
<evidence type="ECO:0000313" key="5">
    <source>
        <dbReference type="EMBL" id="KAJ7319370.1"/>
    </source>
</evidence>
<dbReference type="AlphaFoldDB" id="A0AAD7EF92"/>
<protein>
    <submittedName>
        <fullName evidence="5">Nucleoside phosphatase family-domain-containing protein</fullName>
    </submittedName>
</protein>
<dbReference type="GO" id="GO:0045134">
    <property type="term" value="F:UDP phosphatase activity"/>
    <property type="evidence" value="ECO:0007669"/>
    <property type="project" value="TreeGrafter"/>
</dbReference>
<sequence length="552" mass="61061">MANIFSWLANKATEIVQNVDNAFMSLVASSHVMILDAGSSGTHLYVYQASTWTAAMKEPPQIHMVFQGKKANRGIAKLAPGAVETYLKPIIDEAKVKFHQLGHNNETMKNIRLYMLGTAGMRDLADESRGALEEAINTYLKGCGFDIKAKGGGYSTISSEEEAAYGWIAANWSLGTFVELKQQSPQKHGYLEMGGASTQIVFLPHKNELTPEQLGDGDMTRVTLGGVELDLFLKTYNLGSDKVWNKYGKELISINVKNQTGEYCDPDSPGGRSWGNLSGDKFHGTGDFQSSRFQEKVRRVLNRLTPPQHTLGLRLLDEDLITTLKWRRFVGGANFWYSTCAVFGQDIDGAPKQGLFSFNEYDAEVNRTTMLSWPLLKLRLQSKENIMGTAWFVAAWVKLSTPSMSSRSAHTMDLRMVQVIAGNKEIVQLSLDGITAKHKQAQIDVMKEKAAHYVDEKDPARAKRLEESARAALATAWSMQHAAAKLRSDDPKDKLLSPKDQLVVVGELRKEISDEAANTGDDNLPNMQVKVKEAIRKLGKQPEEAAVTESAA</sequence>
<dbReference type="GO" id="GO:0017111">
    <property type="term" value="F:ribonucleoside triphosphate phosphatase activity"/>
    <property type="evidence" value="ECO:0007669"/>
    <property type="project" value="TreeGrafter"/>
</dbReference>
<dbReference type="CDD" id="cd24003">
    <property type="entry name" value="ASKHA_NBD_GDA1_CD39_NTPase"/>
    <property type="match status" value="1"/>
</dbReference>
<dbReference type="EMBL" id="JARIHO010000054">
    <property type="protein sequence ID" value="KAJ7319370.1"/>
    <property type="molecule type" value="Genomic_DNA"/>
</dbReference>
<comment type="similarity">
    <text evidence="1">Belongs to the GDA1/CD39 NTPase family.</text>
</comment>